<feature type="compositionally biased region" description="Low complexity" evidence="1">
    <location>
        <begin position="472"/>
        <end position="481"/>
    </location>
</feature>
<feature type="region of interest" description="Disordered" evidence="1">
    <location>
        <begin position="384"/>
        <end position="408"/>
    </location>
</feature>
<feature type="compositionally biased region" description="Low complexity" evidence="1">
    <location>
        <begin position="385"/>
        <end position="408"/>
    </location>
</feature>
<evidence type="ECO:0000313" key="3">
    <source>
        <dbReference type="EMBL" id="GAP91909.1"/>
    </source>
</evidence>
<proteinExistence type="predicted"/>
<keyword evidence="4" id="KW-1185">Reference proteome</keyword>
<dbReference type="OrthoDB" id="4763830at2759"/>
<dbReference type="Proteomes" id="UP000054516">
    <property type="component" value="Unassembled WGS sequence"/>
</dbReference>
<evidence type="ECO:0000313" key="4">
    <source>
        <dbReference type="Proteomes" id="UP000054516"/>
    </source>
</evidence>
<sequence length="542" mass="56603">MSADECPETILITSQKDVRDGALSPCKGDRGFTELTVRTDADTLGLTNFTGGFNITVISSPQLQVLSLPDLTALDHLYVSSAPSLTQISVPELQAAAEALVYPVTYTFTPSITVLDAGRFGGLSLPSLTALGDLEIRHVPRRQTVSGGLSDITAARSITVDNVLAYPGLASVGALDLTGYSGCVHSLPNLTRAGNFTYTNAVGSRLRTSPGLAVSGSFTLRAAPYRRAENETTTEFEAPGAAVDGDDVIDVRNLTSVGADATIRSNADARIDISGLATVAGALSVTNNTNCTIDATALAQVGSLAIVDNVDTTIPRLFNLARADSIHLRGLIDTSSGPNILPSLTFVSGTVSVEAWNADFNCSRLVSQQQQGLINNLRCNGTDNGTSSTTSGDSLSSPASSSSSSSSSQGISTGAWAGIGVGVGLVVLGLLGGAAWLVVHFRRRFAALEASTLQQQQRPDAPPDTDKHPDSDTTTTTTTTPLGDRAIYEADPTSGARVVAVAAAVPPVEKPADSISHEMYVLPAELPVDPPRPRRWDDRRKR</sequence>
<accession>A0A1W2TTL9</accession>
<evidence type="ECO:0008006" key="5">
    <source>
        <dbReference type="Google" id="ProtNLM"/>
    </source>
</evidence>
<dbReference type="AlphaFoldDB" id="A0A1W2TTL9"/>
<dbReference type="EMBL" id="DF977517">
    <property type="protein sequence ID" value="GAP91909.1"/>
    <property type="molecule type" value="Genomic_DNA"/>
</dbReference>
<gene>
    <name evidence="3" type="ORF">SAMD00023353_7200420</name>
</gene>
<reference evidence="3" key="1">
    <citation type="submission" date="2016-03" db="EMBL/GenBank/DDBJ databases">
        <title>Draft genome sequence of Rosellinia necatrix.</title>
        <authorList>
            <person name="Kanematsu S."/>
        </authorList>
    </citation>
    <scope>NUCLEOTIDE SEQUENCE [LARGE SCALE GENOMIC DNA]</scope>
    <source>
        <strain evidence="3">W97</strain>
    </source>
</reference>
<keyword evidence="2" id="KW-1133">Transmembrane helix</keyword>
<protein>
    <recommendedName>
        <fullName evidence="5">Gpi-anchored cell wall organization protein ecm33</fullName>
    </recommendedName>
</protein>
<evidence type="ECO:0000256" key="2">
    <source>
        <dbReference type="SAM" id="Phobius"/>
    </source>
</evidence>
<organism evidence="3">
    <name type="scientific">Rosellinia necatrix</name>
    <name type="common">White root-rot fungus</name>
    <dbReference type="NCBI Taxonomy" id="77044"/>
    <lineage>
        <taxon>Eukaryota</taxon>
        <taxon>Fungi</taxon>
        <taxon>Dikarya</taxon>
        <taxon>Ascomycota</taxon>
        <taxon>Pezizomycotina</taxon>
        <taxon>Sordariomycetes</taxon>
        <taxon>Xylariomycetidae</taxon>
        <taxon>Xylariales</taxon>
        <taxon>Xylariaceae</taxon>
        <taxon>Rosellinia</taxon>
    </lineage>
</organism>
<keyword evidence="2" id="KW-0812">Transmembrane</keyword>
<feature type="region of interest" description="Disordered" evidence="1">
    <location>
        <begin position="452"/>
        <end position="486"/>
    </location>
</feature>
<keyword evidence="2" id="KW-0472">Membrane</keyword>
<feature type="transmembrane region" description="Helical" evidence="2">
    <location>
        <begin position="415"/>
        <end position="439"/>
    </location>
</feature>
<name>A0A1W2TTL9_ROSNE</name>
<evidence type="ECO:0000256" key="1">
    <source>
        <dbReference type="SAM" id="MobiDB-lite"/>
    </source>
</evidence>